<keyword evidence="10" id="KW-1185">Reference proteome</keyword>
<organism evidence="9 10">
    <name type="scientific">Erwinia psidii</name>
    <dbReference type="NCBI Taxonomy" id="69224"/>
    <lineage>
        <taxon>Bacteria</taxon>
        <taxon>Pseudomonadati</taxon>
        <taxon>Pseudomonadota</taxon>
        <taxon>Gammaproteobacteria</taxon>
        <taxon>Enterobacterales</taxon>
        <taxon>Erwiniaceae</taxon>
        <taxon>Erwinia</taxon>
    </lineage>
</organism>
<dbReference type="PRINTS" id="PR00409">
    <property type="entry name" value="PHDIOXRDTASE"/>
</dbReference>
<dbReference type="InterPro" id="IPR001041">
    <property type="entry name" value="2Fe-2S_ferredoxin-type"/>
</dbReference>
<dbReference type="OrthoDB" id="9796486at2"/>
<dbReference type="InterPro" id="IPR017927">
    <property type="entry name" value="FAD-bd_FR_type"/>
</dbReference>
<keyword evidence="5" id="KW-0408">Iron</keyword>
<evidence type="ECO:0000313" key="9">
    <source>
        <dbReference type="EMBL" id="RQM39421.1"/>
    </source>
</evidence>
<dbReference type="Proteomes" id="UP000279457">
    <property type="component" value="Unassembled WGS sequence"/>
</dbReference>
<evidence type="ECO:0000256" key="1">
    <source>
        <dbReference type="ARBA" id="ARBA00022630"/>
    </source>
</evidence>
<keyword evidence="3" id="KW-0479">Metal-binding</keyword>
<evidence type="ECO:0000256" key="6">
    <source>
        <dbReference type="ARBA" id="ARBA00023014"/>
    </source>
</evidence>
<dbReference type="InterPro" id="IPR050415">
    <property type="entry name" value="MRET"/>
</dbReference>
<dbReference type="PROSITE" id="PS51085">
    <property type="entry name" value="2FE2S_FER_2"/>
    <property type="match status" value="1"/>
</dbReference>
<dbReference type="GO" id="GO:0046872">
    <property type="term" value="F:metal ion binding"/>
    <property type="evidence" value="ECO:0007669"/>
    <property type="project" value="UniProtKB-KW"/>
</dbReference>
<dbReference type="SUPFAM" id="SSF54292">
    <property type="entry name" value="2Fe-2S ferredoxin-like"/>
    <property type="match status" value="1"/>
</dbReference>
<dbReference type="RefSeq" id="WP_124231732.1">
    <property type="nucleotide sequence ID" value="NZ_RHHM01000002.1"/>
</dbReference>
<dbReference type="InterPro" id="IPR006058">
    <property type="entry name" value="2Fe2S_fd_BS"/>
</dbReference>
<evidence type="ECO:0000259" key="7">
    <source>
        <dbReference type="PROSITE" id="PS51085"/>
    </source>
</evidence>
<dbReference type="AlphaFoldDB" id="A0A3N6SKT2"/>
<accession>A0A3N6SKT2</accession>
<dbReference type="SUPFAM" id="SSF63380">
    <property type="entry name" value="Riboflavin synthase domain-like"/>
    <property type="match status" value="1"/>
</dbReference>
<feature type="domain" description="2Fe-2S ferredoxin-type" evidence="7">
    <location>
        <begin position="236"/>
        <end position="322"/>
    </location>
</feature>
<dbReference type="CDD" id="cd00207">
    <property type="entry name" value="fer2"/>
    <property type="match status" value="1"/>
</dbReference>
<evidence type="ECO:0000313" key="10">
    <source>
        <dbReference type="Proteomes" id="UP000279457"/>
    </source>
</evidence>
<reference evidence="9 10" key="1">
    <citation type="submission" date="2018-10" db="EMBL/GenBank/DDBJ databases">
        <title>Draft genome sequence for the type isolate of Erwinia psidii, agent causal of bacterial blight in guava (Psidium guajava) and wilt and die-back of Eucalyptus spp.</title>
        <authorList>
            <person name="Hermenegildo P.S."/>
            <person name="Santos S.A."/>
            <person name="Guimaraes L.M.S."/>
            <person name="Vidigal P.M.P."/>
            <person name="Pereira I.C."/>
            <person name="Badel J.L."/>
            <person name="Alfenas-Zerbini P."/>
            <person name="Ferreira M.A.S.V."/>
            <person name="Alfenas A.C."/>
        </authorList>
    </citation>
    <scope>NUCLEOTIDE SEQUENCE [LARGE SCALE GENOMIC DNA]</scope>
    <source>
        <strain evidence="9 10">IBSBF 435</strain>
    </source>
</reference>
<keyword evidence="6" id="KW-0411">Iron-sulfur</keyword>
<dbReference type="InterPro" id="IPR036010">
    <property type="entry name" value="2Fe-2S_ferredoxin-like_sf"/>
</dbReference>
<dbReference type="Gene3D" id="2.40.30.10">
    <property type="entry name" value="Translation factors"/>
    <property type="match status" value="1"/>
</dbReference>
<name>A0A3N6SKT2_9GAMM</name>
<dbReference type="EMBL" id="RHHM01000002">
    <property type="protein sequence ID" value="RQM39421.1"/>
    <property type="molecule type" value="Genomic_DNA"/>
</dbReference>
<dbReference type="PROSITE" id="PS00197">
    <property type="entry name" value="2FE2S_FER_1"/>
    <property type="match status" value="1"/>
</dbReference>
<proteinExistence type="predicted"/>
<dbReference type="PANTHER" id="PTHR47354">
    <property type="entry name" value="NADH OXIDOREDUCTASE HCR"/>
    <property type="match status" value="1"/>
</dbReference>
<evidence type="ECO:0000256" key="4">
    <source>
        <dbReference type="ARBA" id="ARBA00023002"/>
    </source>
</evidence>
<dbReference type="PROSITE" id="PS51384">
    <property type="entry name" value="FAD_FR"/>
    <property type="match status" value="1"/>
</dbReference>
<keyword evidence="2" id="KW-0001">2Fe-2S</keyword>
<gene>
    <name evidence="9" type="ORF">EB241_03015</name>
</gene>
<evidence type="ECO:0000256" key="5">
    <source>
        <dbReference type="ARBA" id="ARBA00023004"/>
    </source>
</evidence>
<dbReference type="InterPro" id="IPR012675">
    <property type="entry name" value="Beta-grasp_dom_sf"/>
</dbReference>
<dbReference type="GO" id="GO:0016491">
    <property type="term" value="F:oxidoreductase activity"/>
    <property type="evidence" value="ECO:0007669"/>
    <property type="project" value="UniProtKB-KW"/>
</dbReference>
<dbReference type="InterPro" id="IPR017938">
    <property type="entry name" value="Riboflavin_synthase-like_b-brl"/>
</dbReference>
<protein>
    <submittedName>
        <fullName evidence="9">Oxidoreductase</fullName>
    </submittedName>
</protein>
<dbReference type="CDD" id="cd06185">
    <property type="entry name" value="PDR_like"/>
    <property type="match status" value="1"/>
</dbReference>
<comment type="caution">
    <text evidence="9">The sequence shown here is derived from an EMBL/GenBank/DDBJ whole genome shotgun (WGS) entry which is preliminary data.</text>
</comment>
<dbReference type="Gene3D" id="3.40.50.80">
    <property type="entry name" value="Nucleotide-binding domain of ferredoxin-NADP reductase (FNR) module"/>
    <property type="match status" value="1"/>
</dbReference>
<dbReference type="Pfam" id="PF00111">
    <property type="entry name" value="Fer2"/>
    <property type="match status" value="1"/>
</dbReference>
<evidence type="ECO:0000256" key="2">
    <source>
        <dbReference type="ARBA" id="ARBA00022714"/>
    </source>
</evidence>
<keyword evidence="1" id="KW-0285">Flavoprotein</keyword>
<dbReference type="SUPFAM" id="SSF52343">
    <property type="entry name" value="Ferredoxin reductase-like, C-terminal NADP-linked domain"/>
    <property type="match status" value="1"/>
</dbReference>
<sequence length="322" mass="35402">MTTLLNVVVDGIWRQGRHNLAINLVAENGQALPEWQPGAHIDLHLPDNRVRQYSLTGRGNTSHQYQICVAHDKQSRGGSRWIHEVLRPGHTLNISAPRNLFQLKRADKVVLLAAGIGITPLYAMAEALEASGVPFVLHYYIKHHDDAAFLQPLSRVLQHGICKIWSSSEGQSPRTHIADELKSPSEQNHLYLCGPEGFMSQMTETACRAGWLAENIHTEAFKPPAVAEGLSDNNSFTVTLASTGQQWIVPAEKSIAHVLKENGVDVPLSCEMGMCGACLTGVKQGMVDHRDTVQSDREKNAEQQQIALCCSRSLSANLVIDL</sequence>
<dbReference type="GO" id="GO:0051537">
    <property type="term" value="F:2 iron, 2 sulfur cluster binding"/>
    <property type="evidence" value="ECO:0007669"/>
    <property type="project" value="UniProtKB-KW"/>
</dbReference>
<dbReference type="PANTHER" id="PTHR47354:SF1">
    <property type="entry name" value="CARNITINE MONOOXYGENASE REDUCTASE SUBUNIT"/>
    <property type="match status" value="1"/>
</dbReference>
<dbReference type="InterPro" id="IPR039261">
    <property type="entry name" value="FNR_nucleotide-bd"/>
</dbReference>
<keyword evidence="4" id="KW-0560">Oxidoreductase</keyword>
<dbReference type="Gene3D" id="3.10.20.30">
    <property type="match status" value="1"/>
</dbReference>
<evidence type="ECO:0000259" key="8">
    <source>
        <dbReference type="PROSITE" id="PS51384"/>
    </source>
</evidence>
<feature type="domain" description="FAD-binding FR-type" evidence="8">
    <location>
        <begin position="2"/>
        <end position="104"/>
    </location>
</feature>
<evidence type="ECO:0000256" key="3">
    <source>
        <dbReference type="ARBA" id="ARBA00022723"/>
    </source>
</evidence>